<dbReference type="PANTHER" id="PTHR43249:SF1">
    <property type="entry name" value="D-GLUCOSIDE 3-DEHYDROGENASE"/>
    <property type="match status" value="1"/>
</dbReference>
<dbReference type="AlphaFoldDB" id="A0A7K1UHP5"/>
<dbReference type="InterPro" id="IPR036291">
    <property type="entry name" value="NAD(P)-bd_dom_sf"/>
</dbReference>
<dbReference type="Pfam" id="PF01408">
    <property type="entry name" value="GFO_IDH_MocA"/>
    <property type="match status" value="1"/>
</dbReference>
<evidence type="ECO:0000259" key="3">
    <source>
        <dbReference type="Pfam" id="PF22725"/>
    </source>
</evidence>
<protein>
    <submittedName>
        <fullName evidence="4">Gfo/Idh/MocA family oxidoreductase</fullName>
    </submittedName>
</protein>
<dbReference type="SUPFAM" id="SSF51735">
    <property type="entry name" value="NAD(P)-binding Rossmann-fold domains"/>
    <property type="match status" value="1"/>
</dbReference>
<dbReference type="Pfam" id="PF22725">
    <property type="entry name" value="GFO_IDH_MocA_C3"/>
    <property type="match status" value="1"/>
</dbReference>
<dbReference type="Gene3D" id="3.30.360.10">
    <property type="entry name" value="Dihydrodipicolinate Reductase, domain 2"/>
    <property type="match status" value="1"/>
</dbReference>
<accession>A0A7K1UHP5</accession>
<dbReference type="InterPro" id="IPR000683">
    <property type="entry name" value="Gfo/Idh/MocA-like_OxRdtase_N"/>
</dbReference>
<dbReference type="RefSeq" id="WP_157322531.1">
    <property type="nucleotide sequence ID" value="NZ_BMFX01000008.1"/>
</dbReference>
<dbReference type="PANTHER" id="PTHR43249">
    <property type="entry name" value="UDP-N-ACETYL-2-AMINO-2-DEOXY-D-GLUCURONATE OXIDASE"/>
    <property type="match status" value="1"/>
</dbReference>
<sequence>MSKVKVGLIGAGGIATIAHLPTLRAHQDRVEVAAIADLDADRVAQVAQEWDIPGRYTDVDALLEAEKPDLLIVCTPPSAHKEAVLKGLRAGAWVWCEKPPMLTLSDYDEVEAQEREGGPYASYVFQHRFGSGAATLKQQVAQGTLGRPMVALCNTLWYRPHAYYDVPWRGLWATEGGGPAMGHGIHQMDLLFEVLGDWTEVTAVADTLDRDIETEDVSFAIVKLESGAIASIVNSVLSPRETSYLRFDFQDATVEVEHLYGYDNSSWRWTPAPHKAEDTETVQSWAPQENIPSSHRQQLAELLDAMAEGTRPRASGHDGRRTLEFIAALYQSAETGQRVRREDLVKDGIYYTGMHDANYIYQKPQEG</sequence>
<evidence type="ECO:0000313" key="4">
    <source>
        <dbReference type="EMBL" id="MVT25997.1"/>
    </source>
</evidence>
<dbReference type="InterPro" id="IPR055170">
    <property type="entry name" value="GFO_IDH_MocA-like_dom"/>
</dbReference>
<feature type="domain" description="GFO/IDH/MocA-like oxidoreductase" evidence="3">
    <location>
        <begin position="134"/>
        <end position="242"/>
    </location>
</feature>
<proteinExistence type="predicted"/>
<reference evidence="4 5" key="1">
    <citation type="submission" date="2019-12" db="EMBL/GenBank/DDBJ databases">
        <title>Nesterenkonia muleiensis sp. nov., a novel actinobacterium isolated from sap of Populus euphratica.</title>
        <authorList>
            <person name="Wang R."/>
        </authorList>
    </citation>
    <scope>NUCLEOTIDE SEQUENCE [LARGE SCALE GENOMIC DNA]</scope>
    <source>
        <strain evidence="4 5">F10</strain>
    </source>
</reference>
<organism evidence="4 5">
    <name type="scientific">Nesterenkonia alkaliphila</name>
    <dbReference type="NCBI Taxonomy" id="1463631"/>
    <lineage>
        <taxon>Bacteria</taxon>
        <taxon>Bacillati</taxon>
        <taxon>Actinomycetota</taxon>
        <taxon>Actinomycetes</taxon>
        <taxon>Micrococcales</taxon>
        <taxon>Micrococcaceae</taxon>
        <taxon>Nesterenkonia</taxon>
    </lineage>
</organism>
<evidence type="ECO:0000313" key="5">
    <source>
        <dbReference type="Proteomes" id="UP000460157"/>
    </source>
</evidence>
<dbReference type="OrthoDB" id="9815825at2"/>
<keyword evidence="1" id="KW-0520">NAD</keyword>
<dbReference type="GO" id="GO:0000166">
    <property type="term" value="F:nucleotide binding"/>
    <property type="evidence" value="ECO:0007669"/>
    <property type="project" value="InterPro"/>
</dbReference>
<feature type="domain" description="Gfo/Idh/MocA-like oxidoreductase N-terminal" evidence="2">
    <location>
        <begin position="4"/>
        <end position="116"/>
    </location>
</feature>
<evidence type="ECO:0000256" key="1">
    <source>
        <dbReference type="ARBA" id="ARBA00023027"/>
    </source>
</evidence>
<comment type="caution">
    <text evidence="4">The sequence shown here is derived from an EMBL/GenBank/DDBJ whole genome shotgun (WGS) entry which is preliminary data.</text>
</comment>
<dbReference type="SUPFAM" id="SSF55347">
    <property type="entry name" value="Glyceraldehyde-3-phosphate dehydrogenase-like, C-terminal domain"/>
    <property type="match status" value="1"/>
</dbReference>
<keyword evidence="5" id="KW-1185">Reference proteome</keyword>
<dbReference type="Gene3D" id="3.40.50.720">
    <property type="entry name" value="NAD(P)-binding Rossmann-like Domain"/>
    <property type="match status" value="1"/>
</dbReference>
<dbReference type="InterPro" id="IPR052515">
    <property type="entry name" value="Gfo/Idh/MocA_Oxidoreductase"/>
</dbReference>
<evidence type="ECO:0000259" key="2">
    <source>
        <dbReference type="Pfam" id="PF01408"/>
    </source>
</evidence>
<dbReference type="Proteomes" id="UP000460157">
    <property type="component" value="Unassembled WGS sequence"/>
</dbReference>
<name>A0A7K1UHP5_9MICC</name>
<dbReference type="EMBL" id="WRPM01000046">
    <property type="protein sequence ID" value="MVT25997.1"/>
    <property type="molecule type" value="Genomic_DNA"/>
</dbReference>
<gene>
    <name evidence="4" type="ORF">GNZ21_06455</name>
</gene>